<dbReference type="InterPro" id="IPR002035">
    <property type="entry name" value="VWF_A"/>
</dbReference>
<keyword evidence="5" id="KW-0732">Signal</keyword>
<dbReference type="PANTHER" id="PTHR23220:SF23">
    <property type="entry name" value="INTEGRIN ALPHA-2"/>
    <property type="match status" value="1"/>
</dbReference>
<dbReference type="Gene3D" id="2.60.40.1530">
    <property type="entry name" value="ntegrin, alpha v. Chain A, domain 4"/>
    <property type="match status" value="1"/>
</dbReference>
<protein>
    <submittedName>
        <fullName evidence="19">Integrin alpha-2</fullName>
    </submittedName>
</protein>
<evidence type="ECO:0000256" key="2">
    <source>
        <dbReference type="ARBA" id="ARBA00008054"/>
    </source>
</evidence>
<dbReference type="CTD" id="100536533"/>
<dbReference type="Pfam" id="PF20805">
    <property type="entry name" value="Integrin_A_Ig_2"/>
    <property type="match status" value="1"/>
</dbReference>
<dbReference type="AlphaFoldDB" id="A0A6P6Q9W1"/>
<dbReference type="GO" id="GO:0009897">
    <property type="term" value="C:external side of plasma membrane"/>
    <property type="evidence" value="ECO:0007669"/>
    <property type="project" value="TreeGrafter"/>
</dbReference>
<evidence type="ECO:0000259" key="17">
    <source>
        <dbReference type="PROSITE" id="PS50234"/>
    </source>
</evidence>
<feature type="domain" description="VWFA" evidence="17">
    <location>
        <begin position="222"/>
        <end position="405"/>
    </location>
</feature>
<dbReference type="SUPFAM" id="SSF69318">
    <property type="entry name" value="Integrin alpha N-terminal domain"/>
    <property type="match status" value="1"/>
</dbReference>
<dbReference type="InterPro" id="IPR000413">
    <property type="entry name" value="Integrin_alpha"/>
</dbReference>
<evidence type="ECO:0000256" key="9">
    <source>
        <dbReference type="ARBA" id="ARBA00022989"/>
    </source>
</evidence>
<evidence type="ECO:0000256" key="10">
    <source>
        <dbReference type="ARBA" id="ARBA00023037"/>
    </source>
</evidence>
<evidence type="ECO:0000256" key="13">
    <source>
        <dbReference type="ARBA" id="ARBA00023170"/>
    </source>
</evidence>
<dbReference type="InterPro" id="IPR032695">
    <property type="entry name" value="Integrin_dom_sf"/>
</dbReference>
<keyword evidence="9 16" id="KW-1133">Transmembrane helix</keyword>
<name>A0A6P6Q9W1_CARAU</name>
<dbReference type="Pfam" id="PF20806">
    <property type="entry name" value="Integrin_A_Ig_3"/>
    <property type="match status" value="1"/>
</dbReference>
<keyword evidence="4" id="KW-0479">Metal-binding</keyword>
<dbReference type="GO" id="GO:0007160">
    <property type="term" value="P:cell-matrix adhesion"/>
    <property type="evidence" value="ECO:0007669"/>
    <property type="project" value="TreeGrafter"/>
</dbReference>
<keyword evidence="13 16" id="KW-0675">Receptor</keyword>
<evidence type="ECO:0000256" key="16">
    <source>
        <dbReference type="RuleBase" id="RU003762"/>
    </source>
</evidence>
<feature type="repeat" description="FG-GAP" evidence="15">
    <location>
        <begin position="589"/>
        <end position="645"/>
    </location>
</feature>
<evidence type="ECO:0000256" key="3">
    <source>
        <dbReference type="ARBA" id="ARBA00022692"/>
    </source>
</evidence>
<dbReference type="GO" id="GO:0098609">
    <property type="term" value="P:cell-cell adhesion"/>
    <property type="evidence" value="ECO:0007669"/>
    <property type="project" value="TreeGrafter"/>
</dbReference>
<evidence type="ECO:0000256" key="1">
    <source>
        <dbReference type="ARBA" id="ARBA00004479"/>
    </source>
</evidence>
<evidence type="ECO:0000256" key="4">
    <source>
        <dbReference type="ARBA" id="ARBA00022723"/>
    </source>
</evidence>
<dbReference type="InterPro" id="IPR048285">
    <property type="entry name" value="Integrin_alpha_Ig-like_2"/>
</dbReference>
<dbReference type="InterPro" id="IPR028994">
    <property type="entry name" value="Integrin_alpha_N"/>
</dbReference>
<dbReference type="SUPFAM" id="SSF69179">
    <property type="entry name" value="Integrin domains"/>
    <property type="match status" value="3"/>
</dbReference>
<feature type="repeat" description="FG-GAP" evidence="15">
    <location>
        <begin position="81"/>
        <end position="139"/>
    </location>
</feature>
<reference evidence="19" key="1">
    <citation type="submission" date="2025-08" db="UniProtKB">
        <authorList>
            <consortium name="RefSeq"/>
        </authorList>
    </citation>
    <scope>IDENTIFICATION</scope>
    <source>
        <strain evidence="19">Wakin</strain>
        <tissue evidence="19">Muscle</tissue>
    </source>
</reference>
<dbReference type="SUPFAM" id="SSF53300">
    <property type="entry name" value="vWA-like"/>
    <property type="match status" value="1"/>
</dbReference>
<dbReference type="InterPro" id="IPR036465">
    <property type="entry name" value="vWFA_dom_sf"/>
</dbReference>
<dbReference type="GO" id="GO:0046872">
    <property type="term" value="F:metal ion binding"/>
    <property type="evidence" value="ECO:0007669"/>
    <property type="project" value="UniProtKB-KW"/>
</dbReference>
<dbReference type="Gene3D" id="1.20.5.930">
    <property type="entry name" value="Bicelle-embedded integrin alpha(iib) transmembrane segment"/>
    <property type="match status" value="1"/>
</dbReference>
<dbReference type="OrthoDB" id="5317514at2759"/>
<proteinExistence type="inferred from homology"/>
<evidence type="ECO:0000256" key="15">
    <source>
        <dbReference type="PROSITE-ProRule" id="PRU00803"/>
    </source>
</evidence>
<dbReference type="GO" id="GO:0007229">
    <property type="term" value="P:integrin-mediated signaling pathway"/>
    <property type="evidence" value="ECO:0007669"/>
    <property type="project" value="UniProtKB-KW"/>
</dbReference>
<dbReference type="InterPro" id="IPR013649">
    <property type="entry name" value="Integrin_alpha_Ig-like_1"/>
</dbReference>
<dbReference type="GO" id="GO:0033627">
    <property type="term" value="P:cell adhesion mediated by integrin"/>
    <property type="evidence" value="ECO:0007669"/>
    <property type="project" value="TreeGrafter"/>
</dbReference>
<keyword evidence="8 16" id="KW-0130">Cell adhesion</keyword>
<dbReference type="PANTHER" id="PTHR23220">
    <property type="entry name" value="INTEGRIN ALPHA"/>
    <property type="match status" value="1"/>
</dbReference>
<evidence type="ECO:0000313" key="18">
    <source>
        <dbReference type="Proteomes" id="UP000515129"/>
    </source>
</evidence>
<feature type="repeat" description="FG-GAP" evidence="15">
    <location>
        <begin position="524"/>
        <end position="588"/>
    </location>
</feature>
<dbReference type="Pfam" id="PF08441">
    <property type="entry name" value="Integrin_A_Ig_1"/>
    <property type="match status" value="1"/>
</dbReference>
<dbReference type="Gene3D" id="2.60.40.1510">
    <property type="entry name" value="ntegrin, alpha v. Chain A, domain 3"/>
    <property type="match status" value="1"/>
</dbReference>
<evidence type="ECO:0000256" key="7">
    <source>
        <dbReference type="ARBA" id="ARBA00022837"/>
    </source>
</evidence>
<evidence type="ECO:0000256" key="5">
    <source>
        <dbReference type="ARBA" id="ARBA00022729"/>
    </source>
</evidence>
<organism evidence="18 19">
    <name type="scientific">Carassius auratus</name>
    <name type="common">Goldfish</name>
    <dbReference type="NCBI Taxonomy" id="7957"/>
    <lineage>
        <taxon>Eukaryota</taxon>
        <taxon>Metazoa</taxon>
        <taxon>Chordata</taxon>
        <taxon>Craniata</taxon>
        <taxon>Vertebrata</taxon>
        <taxon>Euteleostomi</taxon>
        <taxon>Actinopterygii</taxon>
        <taxon>Neopterygii</taxon>
        <taxon>Teleostei</taxon>
        <taxon>Ostariophysi</taxon>
        <taxon>Cypriniformes</taxon>
        <taxon>Cyprinidae</taxon>
        <taxon>Cyprininae</taxon>
        <taxon>Carassius</taxon>
    </lineage>
</organism>
<dbReference type="Pfam" id="PF00092">
    <property type="entry name" value="VWA"/>
    <property type="match status" value="1"/>
</dbReference>
<dbReference type="PROSITE" id="PS00242">
    <property type="entry name" value="INTEGRIN_ALPHA"/>
    <property type="match status" value="1"/>
</dbReference>
<keyword evidence="7" id="KW-0106">Calcium</keyword>
<dbReference type="SMART" id="SM00327">
    <property type="entry name" value="VWA"/>
    <property type="match status" value="1"/>
</dbReference>
<keyword evidence="3 16" id="KW-0812">Transmembrane</keyword>
<keyword evidence="14" id="KW-0325">Glycoprotein</keyword>
<gene>
    <name evidence="19" type="primary">itga2.2</name>
</gene>
<sequence length="1240" mass="135217">MVAFEGVSLGLVLWEAGASSSSSSSSSAQLQRCAAVSLDAHKHTGELDAGSHCGLKMNILQVLLAVLCFSIDKAQGFNVGTSGAKIFSQLATEQFGYSVQQFSNSQGKWLLVGSPWKGYPQNRKGDIYKCEINSPGASCQSLNLQNAVNVTSISNSNNINMSLGLTLTPTTKNGGFMTCGPLWAQLCGSLYFYPGVCAEVSPQFTLQSSFSPAAQTCSNQMDIALVLDGSNSIYPWEPIVNFLVKMLENLDIGPQSTQVTVMQYAVDTSFEFYLNSYRTKESMIKAASNIQQKQGLETNTFKAIDFARQNAFLAKNGGRPGATKVMVVVTDGESHDGNLRNTVIPACERQSITRFGIAVLGYYIRNDIDTSKLIAEIKSIASSPTEKYFFNVSEEAALIEIVGTLGDRIFNIEGVGKGTGDNFKMEMSQVGFSAHQTRNKDLILLGAAGAYNWIGTVVHQTAQKSDVLPKAAFENVLDDRNHSSLLGYSVASVFDGSSEFYVAGAPRAVHRGQVVVYSMNSQNQPVIKDSQRGDQIGSYFGSVLCPVDVDADGVTDLLLVGAPMYMSEEKSETGRVYLYTITTGILSNQGFLEGSQKNARFGTAIIAVPDLNLDGFRDIVVGAPLEGNGQGAIYIYYGDRKTIRKQSSQKIVGSKLDPALKFFGRSLDGRVDMNGDSVPDVAVGAFGKVVQLWSRGVAVVTAKVSFSPDKISILSKPCRYSGRQVSCFKAKVCFSATFKPVTPLGTVVIKYNLTVDADLQSSRVSPRGHFSNLDRVVQKDISVPAQDVCEEHDVYVQETPDLVNSISLRVDVVLSHPDANPVLDIFSPSAWESFIPFSKDCGEDEVCISDLVLTVQSEETLGKTSLVVSQNKRRLSFTVTVTNRKENAYNARVSASYSSNLFYASVTPQTEGAEVKCTLMKESDTLICQVSYPALRTDQSVTFVVNFDFNLNRFQKDAIVVFEALSDSEEETPADNKISVSIPVQYNSEIILSRESTIDVYLLEKENSFTSTVRNFKDIGPDFNFNLKVSTGSVPVSLVYLTVSLPNSTRAGNPLIYVTSIKTSPAEQIHCTDSLLIDPFKIREKPYTVRFKEESFRGTDELDCQTATCRSVKCVLKGLQEKSDYYVNVTTNIWNGTFALADFLYTVLSVRADIDTSQPELLLIEQKSLQVEVKVSKPGAKGDVPVGAIIGSVIGGLLLLALAVALLWKLGFFKRKYQPMMNAAENEAENQELEEKSETP</sequence>
<keyword evidence="12" id="KW-1015">Disulfide bond</keyword>
<evidence type="ECO:0000256" key="8">
    <source>
        <dbReference type="ARBA" id="ARBA00022889"/>
    </source>
</evidence>
<evidence type="ECO:0000313" key="19">
    <source>
        <dbReference type="RefSeq" id="XP_026130339.1"/>
    </source>
</evidence>
<dbReference type="PROSITE" id="PS51470">
    <property type="entry name" value="FG_GAP"/>
    <property type="match status" value="4"/>
</dbReference>
<dbReference type="PRINTS" id="PR01185">
    <property type="entry name" value="INTEGRINA"/>
</dbReference>
<feature type="transmembrane region" description="Helical" evidence="16">
    <location>
        <begin position="1186"/>
        <end position="1208"/>
    </location>
</feature>
<comment type="subcellular location">
    <subcellularLocation>
        <location evidence="1 16">Membrane</location>
        <topology evidence="1 16">Single-pass type I membrane protein</topology>
    </subcellularLocation>
</comment>
<dbReference type="Pfam" id="PF00357">
    <property type="entry name" value="Integrin_alpha"/>
    <property type="match status" value="1"/>
</dbReference>
<dbReference type="GO" id="GO:0008305">
    <property type="term" value="C:integrin complex"/>
    <property type="evidence" value="ECO:0007669"/>
    <property type="project" value="InterPro"/>
</dbReference>
<evidence type="ECO:0000256" key="14">
    <source>
        <dbReference type="ARBA" id="ARBA00023180"/>
    </source>
</evidence>
<dbReference type="FunFam" id="3.40.50.410:FF:000012">
    <property type="entry name" value="Integrin, alpha 10"/>
    <property type="match status" value="1"/>
</dbReference>
<dbReference type="Gene3D" id="2.60.40.1460">
    <property type="entry name" value="Integrin domains. Chain A, domain 2"/>
    <property type="match status" value="1"/>
</dbReference>
<dbReference type="SMART" id="SM00191">
    <property type="entry name" value="Int_alpha"/>
    <property type="match status" value="5"/>
</dbReference>
<keyword evidence="11 16" id="KW-0472">Membrane</keyword>
<dbReference type="PRINTS" id="PR00453">
    <property type="entry name" value="VWFADOMAIN"/>
</dbReference>
<dbReference type="RefSeq" id="XP_026130339.1">
    <property type="nucleotide sequence ID" value="XM_026274554.1"/>
</dbReference>
<dbReference type="InterPro" id="IPR018184">
    <property type="entry name" value="Integrin_alpha_C_CS"/>
</dbReference>
<dbReference type="Proteomes" id="UP000515129">
    <property type="component" value="Chromosome 10"/>
</dbReference>
<comment type="similarity">
    <text evidence="2 16">Belongs to the integrin alpha chain family.</text>
</comment>
<dbReference type="GO" id="GO:0005178">
    <property type="term" value="F:integrin binding"/>
    <property type="evidence" value="ECO:0007669"/>
    <property type="project" value="TreeGrafter"/>
</dbReference>
<dbReference type="Pfam" id="PF01839">
    <property type="entry name" value="FG-GAP"/>
    <property type="match status" value="2"/>
</dbReference>
<dbReference type="InterPro" id="IPR048286">
    <property type="entry name" value="Integrin_alpha_Ig-like_3"/>
</dbReference>
<dbReference type="InterPro" id="IPR013517">
    <property type="entry name" value="FG-GAP"/>
</dbReference>
<dbReference type="InterPro" id="IPR013519">
    <property type="entry name" value="Int_alpha_beta-p"/>
</dbReference>
<evidence type="ECO:0000256" key="11">
    <source>
        <dbReference type="ARBA" id="ARBA00023136"/>
    </source>
</evidence>
<keyword evidence="6" id="KW-0677">Repeat</keyword>
<dbReference type="KEGG" id="caua:113110377"/>
<feature type="repeat" description="FG-GAP" evidence="15">
    <location>
        <begin position="649"/>
        <end position="709"/>
    </location>
</feature>
<dbReference type="Gene3D" id="2.130.10.130">
    <property type="entry name" value="Integrin alpha, N-terminal"/>
    <property type="match status" value="1"/>
</dbReference>
<dbReference type="PROSITE" id="PS50234">
    <property type="entry name" value="VWFA"/>
    <property type="match status" value="1"/>
</dbReference>
<evidence type="ECO:0000256" key="6">
    <source>
        <dbReference type="ARBA" id="ARBA00022737"/>
    </source>
</evidence>
<keyword evidence="18" id="KW-1185">Reference proteome</keyword>
<keyword evidence="10 16" id="KW-0401">Integrin</keyword>
<evidence type="ECO:0000256" key="12">
    <source>
        <dbReference type="ARBA" id="ARBA00023157"/>
    </source>
</evidence>
<accession>A0A6P6Q9W1</accession>
<dbReference type="Gene3D" id="3.40.50.410">
    <property type="entry name" value="von Willebrand factor, type A domain"/>
    <property type="match status" value="1"/>
</dbReference>